<feature type="compositionally biased region" description="Basic and acidic residues" evidence="1">
    <location>
        <begin position="555"/>
        <end position="572"/>
    </location>
</feature>
<protein>
    <submittedName>
        <fullName evidence="2">E3 ubiquitin-protein ligase MYCBP2</fullName>
    </submittedName>
</protein>
<dbReference type="Proteomes" id="UP000044841">
    <property type="component" value="Unassembled WGS sequence"/>
</dbReference>
<dbReference type="EMBL" id="CYGV01000058">
    <property type="protein sequence ID" value="CUA67226.1"/>
    <property type="molecule type" value="Genomic_DNA"/>
</dbReference>
<feature type="region of interest" description="Disordered" evidence="1">
    <location>
        <begin position="231"/>
        <end position="250"/>
    </location>
</feature>
<organism evidence="2 3">
    <name type="scientific">Rhizoctonia solani</name>
    <dbReference type="NCBI Taxonomy" id="456999"/>
    <lineage>
        <taxon>Eukaryota</taxon>
        <taxon>Fungi</taxon>
        <taxon>Dikarya</taxon>
        <taxon>Basidiomycota</taxon>
        <taxon>Agaricomycotina</taxon>
        <taxon>Agaricomycetes</taxon>
        <taxon>Cantharellales</taxon>
        <taxon>Ceratobasidiaceae</taxon>
        <taxon>Rhizoctonia</taxon>
    </lineage>
</organism>
<feature type="region of interest" description="Disordered" evidence="1">
    <location>
        <begin position="135"/>
        <end position="168"/>
    </location>
</feature>
<reference evidence="2 3" key="1">
    <citation type="submission" date="2015-07" db="EMBL/GenBank/DDBJ databases">
        <authorList>
            <person name="Noorani M."/>
        </authorList>
    </citation>
    <scope>NUCLEOTIDE SEQUENCE [LARGE SCALE GENOMIC DNA]</scope>
    <source>
        <strain evidence="2">BBA 69670</strain>
    </source>
</reference>
<evidence type="ECO:0000313" key="2">
    <source>
        <dbReference type="EMBL" id="CUA67226.1"/>
    </source>
</evidence>
<evidence type="ECO:0000313" key="3">
    <source>
        <dbReference type="Proteomes" id="UP000044841"/>
    </source>
</evidence>
<name>A0A0K6FLW2_9AGAM</name>
<dbReference type="AlphaFoldDB" id="A0A0K6FLW2"/>
<feature type="compositionally biased region" description="Polar residues" evidence="1">
    <location>
        <begin position="434"/>
        <end position="465"/>
    </location>
</feature>
<sequence>MNDASTSNPLVEVRHLELGERVPDEQLARSAQRIIDQAGTNNSNDVWRNPSVKQPPIGCFSSTHFVYYQPPPNRRSLLKTVPLLPPSNISPLLDWGSSLTEFENLGLSGLEEFRSNIKPSTKGSSVTQQPLLKRTRSIGGRPQGLGSNPAKKPRFAIPRPLPTTSNLPAASSRVQNAALSALQLRSSARGNGSVRLRLGLTKRTNIGSKLESNRPLNTPYDVSVKVKLLPRNQTEGSTAGSISESSSSRNSANGTLALAFKIPDSALNTSGNGKLQVRLPMRAASAGTSRLLNTSKIVPAKVVGPAAPPPPPLLTNGVIEVPVAPVSCGPDNHADTSVLSDVPPETSTGLLPSYVFSALSTSVLPTTNRTRPRESDASNNTSDILLSGSMSLSFEEPGSSNPLTQKDITTDLSSHLDTSYDLKPNQLMASVFYDSSQDSNGSRPDQSTHSPNPLDDVSTTNNNYESLPWDLLQQDDQGDSGYHADHHLRSPLPSMVTEPIDAHMSGRGGSHINDHSFSQMNSSDPKRDHSKPGLIPVLYDSSQDSLRPQSQKSTPSDDHNQNHKSSRNRDISVPRPSWSPDTSSRLYSNHPLSGTRPSSSWESLPGRTVVSSDDLASTSRSLSLEEFEVRRPCNQILDESLTQPKHPTPVAHCGSIPIGSTYGDTCNMSCSLGSGAPANKRSGMSKLVSYTSTDESLVGSHSPILSFTPITKLNIPDNSLESIESPDTTPRIGAGKSFRPNPIFRFPFSKPRLELDDDISCESQILRPKRTSVPHGTQPPLQLVRISGEVPKPEISGFRDTSASDVPISDGAPEYQQEAVDKTKNIGDQKSIQSDTPRSAPEHPTSLAAQPPPPSPLVSKIYKGHLHTVIPQPHFLPSLPCPPPSLTEGMLASLASPNFQSWLDEDGNPVRNQAEAAANFLSDTWGRAAWIIPVRGRAPWDGCSGAVVSLRPIKERKKKIIVWTPASLRSFWAQMVGFRDTKRVGSLSMSFEAVPGKPSDLENPNPTPELKASRSFEFIKLYHDARVSLKLRTILQVLEFADEDRYGVDAEVPKEGEVGTRTMRRLLGASTRLGLLDSTGHIVLIS</sequence>
<evidence type="ECO:0000256" key="1">
    <source>
        <dbReference type="SAM" id="MobiDB-lite"/>
    </source>
</evidence>
<gene>
    <name evidence="2" type="ORF">RSOLAG22IIIB_07279</name>
</gene>
<feature type="compositionally biased region" description="Polar residues" evidence="1">
    <location>
        <begin position="828"/>
        <end position="837"/>
    </location>
</feature>
<feature type="region of interest" description="Disordered" evidence="1">
    <location>
        <begin position="365"/>
        <end position="384"/>
    </location>
</feature>
<feature type="compositionally biased region" description="Polar residues" evidence="1">
    <location>
        <begin position="540"/>
        <end position="554"/>
    </location>
</feature>
<accession>A0A0K6FLW2</accession>
<feature type="region of interest" description="Disordered" evidence="1">
    <location>
        <begin position="766"/>
        <end position="858"/>
    </location>
</feature>
<proteinExistence type="predicted"/>
<feature type="compositionally biased region" description="Low complexity" evidence="1">
    <location>
        <begin position="234"/>
        <end position="250"/>
    </location>
</feature>
<feature type="compositionally biased region" description="Polar residues" evidence="1">
    <location>
        <begin position="579"/>
        <end position="602"/>
    </location>
</feature>
<keyword evidence="3" id="KW-1185">Reference proteome</keyword>
<feature type="region of interest" description="Disordered" evidence="1">
    <location>
        <begin position="434"/>
        <end position="617"/>
    </location>
</feature>